<organism evidence="1">
    <name type="scientific">Nothobranchius korthausae</name>
    <dbReference type="NCBI Taxonomy" id="1143690"/>
    <lineage>
        <taxon>Eukaryota</taxon>
        <taxon>Metazoa</taxon>
        <taxon>Chordata</taxon>
        <taxon>Craniata</taxon>
        <taxon>Vertebrata</taxon>
        <taxon>Euteleostomi</taxon>
        <taxon>Actinopterygii</taxon>
        <taxon>Neopterygii</taxon>
        <taxon>Teleostei</taxon>
        <taxon>Neoteleostei</taxon>
        <taxon>Acanthomorphata</taxon>
        <taxon>Ovalentaria</taxon>
        <taxon>Atherinomorphae</taxon>
        <taxon>Cyprinodontiformes</taxon>
        <taxon>Nothobranchiidae</taxon>
        <taxon>Nothobranchius</taxon>
    </lineage>
</organism>
<proteinExistence type="predicted"/>
<gene>
    <name evidence="1" type="primary">Nfu_g_1_003412</name>
</gene>
<dbReference type="Gene3D" id="3.30.420.10">
    <property type="entry name" value="Ribonuclease H-like superfamily/Ribonuclease H"/>
    <property type="match status" value="1"/>
</dbReference>
<name>A0A1A8FIT0_9TELE</name>
<sequence length="120" mass="14287">FTYSSHLLSFMISRLETWLKEQDPKSKQRICSLWQRVVNHIHKRSACGLFGWVTWIKLLLKRGHVKAGWSFPRMHLENSDAKWKKILWSDETKFEVFGLNTKWYTLSKSNATHHNTPCLQ</sequence>
<dbReference type="AlphaFoldDB" id="A0A1A8FIT0"/>
<reference evidence="1" key="1">
    <citation type="submission" date="2016-05" db="EMBL/GenBank/DDBJ databases">
        <authorList>
            <person name="Lavstsen T."/>
            <person name="Jespersen J.S."/>
        </authorList>
    </citation>
    <scope>NUCLEOTIDE SEQUENCE</scope>
    <source>
        <tissue evidence="1">Brain</tissue>
    </source>
</reference>
<protein>
    <submittedName>
        <fullName evidence="1">Uncharacterized protein</fullName>
    </submittedName>
</protein>
<dbReference type="GO" id="GO:0003676">
    <property type="term" value="F:nucleic acid binding"/>
    <property type="evidence" value="ECO:0007669"/>
    <property type="project" value="InterPro"/>
</dbReference>
<feature type="non-terminal residue" evidence="1">
    <location>
        <position position="1"/>
    </location>
</feature>
<evidence type="ECO:0000313" key="1">
    <source>
        <dbReference type="EMBL" id="SBQ58044.1"/>
    </source>
</evidence>
<reference evidence="1" key="2">
    <citation type="submission" date="2016-06" db="EMBL/GenBank/DDBJ databases">
        <title>The genome of a short-lived fish provides insights into sex chromosome evolution and the genetic control of aging.</title>
        <authorList>
            <person name="Reichwald K."/>
            <person name="Felder M."/>
            <person name="Petzold A."/>
            <person name="Koch P."/>
            <person name="Groth M."/>
            <person name="Platzer M."/>
        </authorList>
    </citation>
    <scope>NUCLEOTIDE SEQUENCE</scope>
    <source>
        <tissue evidence="1">Brain</tissue>
    </source>
</reference>
<feature type="non-terminal residue" evidence="1">
    <location>
        <position position="120"/>
    </location>
</feature>
<dbReference type="InterPro" id="IPR036397">
    <property type="entry name" value="RNaseH_sf"/>
</dbReference>
<dbReference type="EMBL" id="HAEB01011517">
    <property type="protein sequence ID" value="SBQ58044.1"/>
    <property type="molecule type" value="Transcribed_RNA"/>
</dbReference>
<accession>A0A1A8FIT0</accession>